<sequence length="81" mass="9284">MILLISVLQGRREAFELAMGWGSSGSRRRMRERDEHEMNLSSFVTILMSKYLSFTCGNERVFSASNVIEGFSCVTEDLDRQ</sequence>
<accession>A0A072UUJ0</accession>
<reference evidence="1 3" key="2">
    <citation type="journal article" date="2014" name="BMC Genomics">
        <title>An improved genome release (version Mt4.0) for the model legume Medicago truncatula.</title>
        <authorList>
            <person name="Tang H."/>
            <person name="Krishnakumar V."/>
            <person name="Bidwell S."/>
            <person name="Rosen B."/>
            <person name="Chan A."/>
            <person name="Zhou S."/>
            <person name="Gentzbittel L."/>
            <person name="Childs K.L."/>
            <person name="Yandell M."/>
            <person name="Gundlach H."/>
            <person name="Mayer K.F."/>
            <person name="Schwartz D.C."/>
            <person name="Town C.D."/>
        </authorList>
    </citation>
    <scope>GENOME REANNOTATION</scope>
    <source>
        <strain evidence="1">A17</strain>
        <strain evidence="2 3">cv. Jemalong A17</strain>
    </source>
</reference>
<evidence type="ECO:0000313" key="1">
    <source>
        <dbReference type="EMBL" id="KEH33036.1"/>
    </source>
</evidence>
<reference evidence="1 3" key="1">
    <citation type="journal article" date="2011" name="Nature">
        <title>The Medicago genome provides insight into the evolution of rhizobial symbioses.</title>
        <authorList>
            <person name="Young N.D."/>
            <person name="Debelle F."/>
            <person name="Oldroyd G.E."/>
            <person name="Geurts R."/>
            <person name="Cannon S.B."/>
            <person name="Udvardi M.K."/>
            <person name="Benedito V.A."/>
            <person name="Mayer K.F."/>
            <person name="Gouzy J."/>
            <person name="Schoof H."/>
            <person name="Van de Peer Y."/>
            <person name="Proost S."/>
            <person name="Cook D.R."/>
            <person name="Meyers B.C."/>
            <person name="Spannagl M."/>
            <person name="Cheung F."/>
            <person name="De Mita S."/>
            <person name="Krishnakumar V."/>
            <person name="Gundlach H."/>
            <person name="Zhou S."/>
            <person name="Mudge J."/>
            <person name="Bharti A.K."/>
            <person name="Murray J.D."/>
            <person name="Naoumkina M.A."/>
            <person name="Rosen B."/>
            <person name="Silverstein K.A."/>
            <person name="Tang H."/>
            <person name="Rombauts S."/>
            <person name="Zhao P.X."/>
            <person name="Zhou P."/>
            <person name="Barbe V."/>
            <person name="Bardou P."/>
            <person name="Bechner M."/>
            <person name="Bellec A."/>
            <person name="Berger A."/>
            <person name="Berges H."/>
            <person name="Bidwell S."/>
            <person name="Bisseling T."/>
            <person name="Choisne N."/>
            <person name="Couloux A."/>
            <person name="Denny R."/>
            <person name="Deshpande S."/>
            <person name="Dai X."/>
            <person name="Doyle J.J."/>
            <person name="Dudez A.M."/>
            <person name="Farmer A.D."/>
            <person name="Fouteau S."/>
            <person name="Franken C."/>
            <person name="Gibelin C."/>
            <person name="Gish J."/>
            <person name="Goldstein S."/>
            <person name="Gonzalez A.J."/>
            <person name="Green P.J."/>
            <person name="Hallab A."/>
            <person name="Hartog M."/>
            <person name="Hua A."/>
            <person name="Humphray S.J."/>
            <person name="Jeong D.H."/>
            <person name="Jing Y."/>
            <person name="Jocker A."/>
            <person name="Kenton S.M."/>
            <person name="Kim D.J."/>
            <person name="Klee K."/>
            <person name="Lai H."/>
            <person name="Lang C."/>
            <person name="Lin S."/>
            <person name="Macmil S.L."/>
            <person name="Magdelenat G."/>
            <person name="Matthews L."/>
            <person name="McCorrison J."/>
            <person name="Monaghan E.L."/>
            <person name="Mun J.H."/>
            <person name="Najar F.Z."/>
            <person name="Nicholson C."/>
            <person name="Noirot C."/>
            <person name="O'Bleness M."/>
            <person name="Paule C.R."/>
            <person name="Poulain J."/>
            <person name="Prion F."/>
            <person name="Qin B."/>
            <person name="Qu C."/>
            <person name="Retzel E.F."/>
            <person name="Riddle C."/>
            <person name="Sallet E."/>
            <person name="Samain S."/>
            <person name="Samson N."/>
            <person name="Sanders I."/>
            <person name="Saurat O."/>
            <person name="Scarpelli C."/>
            <person name="Schiex T."/>
            <person name="Segurens B."/>
            <person name="Severin A.J."/>
            <person name="Sherrier D.J."/>
            <person name="Shi R."/>
            <person name="Sims S."/>
            <person name="Singer S.R."/>
            <person name="Sinharoy S."/>
            <person name="Sterck L."/>
            <person name="Viollet A."/>
            <person name="Wang B.B."/>
            <person name="Wang K."/>
            <person name="Wang M."/>
            <person name="Wang X."/>
            <person name="Warfsmann J."/>
            <person name="Weissenbach J."/>
            <person name="White D.D."/>
            <person name="White J.D."/>
            <person name="Wiley G.B."/>
            <person name="Wincker P."/>
            <person name="Xing Y."/>
            <person name="Yang L."/>
            <person name="Yao Z."/>
            <person name="Ying F."/>
            <person name="Zhai J."/>
            <person name="Zhou L."/>
            <person name="Zuber A."/>
            <person name="Denarie J."/>
            <person name="Dixon R.A."/>
            <person name="May G.D."/>
            <person name="Schwartz D.C."/>
            <person name="Rogers J."/>
            <person name="Quetier F."/>
            <person name="Town C.D."/>
            <person name="Roe B.A."/>
        </authorList>
    </citation>
    <scope>NUCLEOTIDE SEQUENCE [LARGE SCALE GENOMIC DNA]</scope>
    <source>
        <strain evidence="1">A17</strain>
        <strain evidence="2 3">cv. Jemalong A17</strain>
    </source>
</reference>
<evidence type="ECO:0000313" key="2">
    <source>
        <dbReference type="EnsemblPlants" id="KEH33036"/>
    </source>
</evidence>
<dbReference type="EnsemblPlants" id="KEH33036">
    <property type="protein sequence ID" value="KEH33036"/>
    <property type="gene ID" value="MTR_3g015873"/>
</dbReference>
<dbReference type="Proteomes" id="UP000002051">
    <property type="component" value="Chromosome 3"/>
</dbReference>
<dbReference type="AlphaFoldDB" id="A0A072UUJ0"/>
<name>A0A072UUJ0_MEDTR</name>
<protein>
    <submittedName>
        <fullName evidence="1 2">Uncharacterized protein</fullName>
    </submittedName>
</protein>
<evidence type="ECO:0000313" key="3">
    <source>
        <dbReference type="Proteomes" id="UP000002051"/>
    </source>
</evidence>
<gene>
    <name evidence="1" type="ordered locus">MTR_3g015873</name>
</gene>
<dbReference type="HOGENOM" id="CLU_2577437_0_0_1"/>
<organism evidence="1 3">
    <name type="scientific">Medicago truncatula</name>
    <name type="common">Barrel medic</name>
    <name type="synonym">Medicago tribuloides</name>
    <dbReference type="NCBI Taxonomy" id="3880"/>
    <lineage>
        <taxon>Eukaryota</taxon>
        <taxon>Viridiplantae</taxon>
        <taxon>Streptophyta</taxon>
        <taxon>Embryophyta</taxon>
        <taxon>Tracheophyta</taxon>
        <taxon>Spermatophyta</taxon>
        <taxon>Magnoliopsida</taxon>
        <taxon>eudicotyledons</taxon>
        <taxon>Gunneridae</taxon>
        <taxon>Pentapetalae</taxon>
        <taxon>rosids</taxon>
        <taxon>fabids</taxon>
        <taxon>Fabales</taxon>
        <taxon>Fabaceae</taxon>
        <taxon>Papilionoideae</taxon>
        <taxon>50 kb inversion clade</taxon>
        <taxon>NPAAA clade</taxon>
        <taxon>Hologalegina</taxon>
        <taxon>IRL clade</taxon>
        <taxon>Trifolieae</taxon>
        <taxon>Medicago</taxon>
    </lineage>
</organism>
<dbReference type="EMBL" id="CM001219">
    <property type="protein sequence ID" value="KEH33036.1"/>
    <property type="molecule type" value="Genomic_DNA"/>
</dbReference>
<keyword evidence="3" id="KW-1185">Reference proteome</keyword>
<proteinExistence type="predicted"/>
<reference evidence="2" key="3">
    <citation type="submission" date="2015-04" db="UniProtKB">
        <authorList>
            <consortium name="EnsemblPlants"/>
        </authorList>
    </citation>
    <scope>IDENTIFICATION</scope>
    <source>
        <strain evidence="2">cv. Jemalong A17</strain>
    </source>
</reference>